<evidence type="ECO:0000313" key="3">
    <source>
        <dbReference type="EMBL" id="KZT66153.1"/>
    </source>
</evidence>
<sequence length="183" mass="19943">MPLSQHGPYRAATLAHCLVLSAFVAQCKANSDTTDFSPSMPNADTDMAVIIIAVLAAAFAILYLYRGWLMARRRARAGRMSVSQTREATLPTIQTPHVRSNARLPPSQPSYLGENLAVPTIGRSQEPPPPYRGKQPLGGETVITMNAPPTETETPPAYTAPALTSLPPAYIRDNQRAQFQFHM</sequence>
<keyword evidence="1" id="KW-0472">Membrane</keyword>
<evidence type="ECO:0000256" key="2">
    <source>
        <dbReference type="SAM" id="SignalP"/>
    </source>
</evidence>
<protein>
    <submittedName>
        <fullName evidence="3">Uncharacterized protein</fullName>
    </submittedName>
</protein>
<dbReference type="AlphaFoldDB" id="A0A165MUS3"/>
<feature type="signal peptide" evidence="2">
    <location>
        <begin position="1"/>
        <end position="29"/>
    </location>
</feature>
<organism evidence="3 4">
    <name type="scientific">Daedalea quercina L-15889</name>
    <dbReference type="NCBI Taxonomy" id="1314783"/>
    <lineage>
        <taxon>Eukaryota</taxon>
        <taxon>Fungi</taxon>
        <taxon>Dikarya</taxon>
        <taxon>Basidiomycota</taxon>
        <taxon>Agaricomycotina</taxon>
        <taxon>Agaricomycetes</taxon>
        <taxon>Polyporales</taxon>
        <taxon>Fomitopsis</taxon>
    </lineage>
</organism>
<evidence type="ECO:0000256" key="1">
    <source>
        <dbReference type="SAM" id="Phobius"/>
    </source>
</evidence>
<proteinExistence type="predicted"/>
<feature type="chain" id="PRO_5007862682" evidence="2">
    <location>
        <begin position="30"/>
        <end position="183"/>
    </location>
</feature>
<name>A0A165MUS3_9APHY</name>
<keyword evidence="4" id="KW-1185">Reference proteome</keyword>
<reference evidence="3 4" key="1">
    <citation type="journal article" date="2016" name="Mol. Biol. Evol.">
        <title>Comparative Genomics of Early-Diverging Mushroom-Forming Fungi Provides Insights into the Origins of Lignocellulose Decay Capabilities.</title>
        <authorList>
            <person name="Nagy L.G."/>
            <person name="Riley R."/>
            <person name="Tritt A."/>
            <person name="Adam C."/>
            <person name="Daum C."/>
            <person name="Floudas D."/>
            <person name="Sun H."/>
            <person name="Yadav J.S."/>
            <person name="Pangilinan J."/>
            <person name="Larsson K.H."/>
            <person name="Matsuura K."/>
            <person name="Barry K."/>
            <person name="Labutti K."/>
            <person name="Kuo R."/>
            <person name="Ohm R.A."/>
            <person name="Bhattacharya S.S."/>
            <person name="Shirouzu T."/>
            <person name="Yoshinaga Y."/>
            <person name="Martin F.M."/>
            <person name="Grigoriev I.V."/>
            <person name="Hibbett D.S."/>
        </authorList>
    </citation>
    <scope>NUCLEOTIDE SEQUENCE [LARGE SCALE GENOMIC DNA]</scope>
    <source>
        <strain evidence="3 4">L-15889</strain>
    </source>
</reference>
<keyword evidence="1" id="KW-0812">Transmembrane</keyword>
<gene>
    <name evidence="3" type="ORF">DAEQUDRAFT_768294</name>
</gene>
<feature type="transmembrane region" description="Helical" evidence="1">
    <location>
        <begin position="47"/>
        <end position="65"/>
    </location>
</feature>
<evidence type="ECO:0000313" key="4">
    <source>
        <dbReference type="Proteomes" id="UP000076727"/>
    </source>
</evidence>
<accession>A0A165MUS3</accession>
<keyword evidence="2" id="KW-0732">Signal</keyword>
<dbReference type="Proteomes" id="UP000076727">
    <property type="component" value="Unassembled WGS sequence"/>
</dbReference>
<keyword evidence="1" id="KW-1133">Transmembrane helix</keyword>
<dbReference type="EMBL" id="KV429094">
    <property type="protein sequence ID" value="KZT66153.1"/>
    <property type="molecule type" value="Genomic_DNA"/>
</dbReference>